<gene>
    <name evidence="2" type="ORF">FEQUK3_LOCUS9199</name>
</gene>
<dbReference type="AlphaFoldDB" id="A0A8J2IZF9"/>
<evidence type="ECO:0000256" key="1">
    <source>
        <dbReference type="SAM" id="Coils"/>
    </source>
</evidence>
<evidence type="ECO:0000313" key="2">
    <source>
        <dbReference type="EMBL" id="CAG7563477.1"/>
    </source>
</evidence>
<evidence type="ECO:0000313" key="3">
    <source>
        <dbReference type="Proteomes" id="UP000693738"/>
    </source>
</evidence>
<proteinExistence type="predicted"/>
<protein>
    <submittedName>
        <fullName evidence="2">Uncharacterized protein</fullName>
    </submittedName>
</protein>
<dbReference type="EMBL" id="CAJSTJ010000157">
    <property type="protein sequence ID" value="CAG7563477.1"/>
    <property type="molecule type" value="Genomic_DNA"/>
</dbReference>
<reference evidence="2" key="1">
    <citation type="submission" date="2021-05" db="EMBL/GenBank/DDBJ databases">
        <authorList>
            <person name="Khan N."/>
        </authorList>
    </citation>
    <scope>NUCLEOTIDE SEQUENCE</scope>
</reference>
<dbReference type="Proteomes" id="UP000693738">
    <property type="component" value="Unassembled WGS sequence"/>
</dbReference>
<organism evidence="2 3">
    <name type="scientific">Fusarium equiseti</name>
    <name type="common">Fusarium scirpi</name>
    <dbReference type="NCBI Taxonomy" id="61235"/>
    <lineage>
        <taxon>Eukaryota</taxon>
        <taxon>Fungi</taxon>
        <taxon>Dikarya</taxon>
        <taxon>Ascomycota</taxon>
        <taxon>Pezizomycotina</taxon>
        <taxon>Sordariomycetes</taxon>
        <taxon>Hypocreomycetidae</taxon>
        <taxon>Hypocreales</taxon>
        <taxon>Nectriaceae</taxon>
        <taxon>Fusarium</taxon>
        <taxon>Fusarium incarnatum-equiseti species complex</taxon>
    </lineage>
</organism>
<name>A0A8J2IZF9_FUSEQ</name>
<keyword evidence="1" id="KW-0175">Coiled coil</keyword>
<feature type="coiled-coil region" evidence="1">
    <location>
        <begin position="111"/>
        <end position="142"/>
    </location>
</feature>
<sequence>MAPTKRLQVIKLGQPHGWRVDTYVSVDPVSNEIACCHCKTQTEHRYPSTKSVLETYAENGKVFLCPRYLSKMGLGHLSDRTWLLNYIAYDKFTKDSFTPEQHKSRPPTAPLDTQKTEIKLQREKVQEQIERLQAEQEVLLRQRTYWETSVGEKQVTDLDQVEKSLSDNQRQIFRLWVIKDQLDGRIMYLRKQAWRKFFSKWLPINAPVNV</sequence>
<accession>A0A8J2IZF9</accession>
<comment type="caution">
    <text evidence="2">The sequence shown here is derived from an EMBL/GenBank/DDBJ whole genome shotgun (WGS) entry which is preliminary data.</text>
</comment>